<organism evidence="2 3">
    <name type="scientific">Ostreobium quekettii</name>
    <dbReference type="NCBI Taxonomy" id="121088"/>
    <lineage>
        <taxon>Eukaryota</taxon>
        <taxon>Viridiplantae</taxon>
        <taxon>Chlorophyta</taxon>
        <taxon>core chlorophytes</taxon>
        <taxon>Ulvophyceae</taxon>
        <taxon>TCBD clade</taxon>
        <taxon>Bryopsidales</taxon>
        <taxon>Ostreobineae</taxon>
        <taxon>Ostreobiaceae</taxon>
        <taxon>Ostreobium</taxon>
    </lineage>
</organism>
<dbReference type="InterPro" id="IPR004843">
    <property type="entry name" value="Calcineurin-like_PHP"/>
</dbReference>
<dbReference type="InterPro" id="IPR029052">
    <property type="entry name" value="Metallo-depent_PP-like"/>
</dbReference>
<evidence type="ECO:0000259" key="1">
    <source>
        <dbReference type="Pfam" id="PF00149"/>
    </source>
</evidence>
<feature type="domain" description="Calcineurin-like phosphoesterase" evidence="1">
    <location>
        <begin position="1"/>
        <end position="77"/>
    </location>
</feature>
<dbReference type="Proteomes" id="UP000708148">
    <property type="component" value="Unassembled WGS sequence"/>
</dbReference>
<protein>
    <recommendedName>
        <fullName evidence="1">Calcineurin-like phosphoesterase domain-containing protein</fullName>
    </recommendedName>
</protein>
<dbReference type="EMBL" id="CAJHUC010001192">
    <property type="protein sequence ID" value="CAD7700181.1"/>
    <property type="molecule type" value="Genomic_DNA"/>
</dbReference>
<name>A0A8S1J2W3_9CHLO</name>
<proteinExistence type="predicted"/>
<dbReference type="AlphaFoldDB" id="A0A8S1J2W3"/>
<keyword evidence="3" id="KW-1185">Reference proteome</keyword>
<evidence type="ECO:0000313" key="2">
    <source>
        <dbReference type="EMBL" id="CAD7700181.1"/>
    </source>
</evidence>
<dbReference type="SUPFAM" id="SSF56300">
    <property type="entry name" value="Metallo-dependent phosphatases"/>
    <property type="match status" value="1"/>
</dbReference>
<reference evidence="2" key="1">
    <citation type="submission" date="2020-12" db="EMBL/GenBank/DDBJ databases">
        <authorList>
            <person name="Iha C."/>
        </authorList>
    </citation>
    <scope>NUCLEOTIDE SEQUENCE</scope>
</reference>
<gene>
    <name evidence="2" type="ORF">OSTQU699_LOCUS5540</name>
</gene>
<comment type="caution">
    <text evidence="2">The sequence shown here is derived from an EMBL/GenBank/DDBJ whole genome shotgun (WGS) entry which is preliminary data.</text>
</comment>
<sequence length="80" mass="8654">MRALWLTDIHLDHLRDAAAFAAFAARVSMGHAPFDGAIVTGDISTAQHLKGHLEALAAAWGRPVWFVLGNHDYYGGGIKQ</sequence>
<accession>A0A8S1J2W3</accession>
<dbReference type="GO" id="GO:0016787">
    <property type="term" value="F:hydrolase activity"/>
    <property type="evidence" value="ECO:0007669"/>
    <property type="project" value="InterPro"/>
</dbReference>
<evidence type="ECO:0000313" key="3">
    <source>
        <dbReference type="Proteomes" id="UP000708148"/>
    </source>
</evidence>
<dbReference type="Pfam" id="PF00149">
    <property type="entry name" value="Metallophos"/>
    <property type="match status" value="1"/>
</dbReference>
<feature type="non-terminal residue" evidence="2">
    <location>
        <position position="80"/>
    </location>
</feature>
<dbReference type="Gene3D" id="3.60.21.10">
    <property type="match status" value="1"/>
</dbReference>